<evidence type="ECO:0000313" key="2">
    <source>
        <dbReference type="EMBL" id="MCQ8239520.1"/>
    </source>
</evidence>
<keyword evidence="1" id="KW-1133">Transmembrane helix</keyword>
<proteinExistence type="predicted"/>
<comment type="caution">
    <text evidence="2">The sequence shown here is derived from an EMBL/GenBank/DDBJ whole genome shotgun (WGS) entry which is preliminary data.</text>
</comment>
<organism evidence="2 3">
    <name type="scientific">Rhizosaccharibacter radicis</name>
    <dbReference type="NCBI Taxonomy" id="2782605"/>
    <lineage>
        <taxon>Bacteria</taxon>
        <taxon>Pseudomonadati</taxon>
        <taxon>Pseudomonadota</taxon>
        <taxon>Alphaproteobacteria</taxon>
        <taxon>Acetobacterales</taxon>
        <taxon>Acetobacteraceae</taxon>
        <taxon>Rhizosaccharibacter</taxon>
    </lineage>
</organism>
<accession>A0ABT1VVX3</accession>
<evidence type="ECO:0000313" key="3">
    <source>
        <dbReference type="Proteomes" id="UP001524547"/>
    </source>
</evidence>
<feature type="transmembrane region" description="Helical" evidence="1">
    <location>
        <begin position="208"/>
        <end position="228"/>
    </location>
</feature>
<name>A0ABT1VVX3_9PROT</name>
<feature type="transmembrane region" description="Helical" evidence="1">
    <location>
        <begin position="249"/>
        <end position="270"/>
    </location>
</feature>
<feature type="transmembrane region" description="Helical" evidence="1">
    <location>
        <begin position="132"/>
        <end position="153"/>
    </location>
</feature>
<keyword evidence="1" id="KW-0472">Membrane</keyword>
<feature type="transmembrane region" description="Helical" evidence="1">
    <location>
        <begin position="295"/>
        <end position="314"/>
    </location>
</feature>
<feature type="transmembrane region" description="Helical" evidence="1">
    <location>
        <begin position="364"/>
        <end position="383"/>
    </location>
</feature>
<evidence type="ECO:0008006" key="4">
    <source>
        <dbReference type="Google" id="ProtNLM"/>
    </source>
</evidence>
<dbReference type="Proteomes" id="UP001524547">
    <property type="component" value="Unassembled WGS sequence"/>
</dbReference>
<feature type="transmembrane region" description="Helical" evidence="1">
    <location>
        <begin position="81"/>
        <end position="101"/>
    </location>
</feature>
<keyword evidence="3" id="KW-1185">Reference proteome</keyword>
<feature type="transmembrane region" description="Helical" evidence="1">
    <location>
        <begin position="165"/>
        <end position="188"/>
    </location>
</feature>
<dbReference type="EMBL" id="JAMZEJ010000001">
    <property type="protein sequence ID" value="MCQ8239520.1"/>
    <property type="molecule type" value="Genomic_DNA"/>
</dbReference>
<protein>
    <recommendedName>
        <fullName evidence="4">Glycosyltransferase RgtA/B/C/D-like domain-containing protein</fullName>
    </recommendedName>
</protein>
<dbReference type="RefSeq" id="WP_422918256.1">
    <property type="nucleotide sequence ID" value="NZ_JAMZEJ010000001.1"/>
</dbReference>
<gene>
    <name evidence="2" type="ORF">NFI88_01520</name>
</gene>
<evidence type="ECO:0000256" key="1">
    <source>
        <dbReference type="SAM" id="Phobius"/>
    </source>
</evidence>
<reference evidence="2 3" key="1">
    <citation type="submission" date="2022-06" db="EMBL/GenBank/DDBJ databases">
        <title>Rhizosaccharibacter gen. nov. sp. nov. KSS12, endophytic bacteria isolated from sugarcane.</title>
        <authorList>
            <person name="Pitiwittayakul N."/>
        </authorList>
    </citation>
    <scope>NUCLEOTIDE SEQUENCE [LARGE SCALE GENOMIC DNA]</scope>
    <source>
        <strain evidence="2 3">KSS12</strain>
    </source>
</reference>
<keyword evidence="1" id="KW-0812">Transmembrane</keyword>
<feature type="transmembrane region" description="Helical" evidence="1">
    <location>
        <begin position="326"/>
        <end position="344"/>
    </location>
</feature>
<sequence length="458" mass="48846">MVGGLSAGGVALAMSSLLVAVHALLLPGGHWMADEFLVAETDARNGWRSVLGRFWFWSPRPAAELLGTPYLLLAHALQRPLAAPFLCALWVGTAAGVAWAARLAGERHPWRLSVLLFALLLCLSRPDQMFFWPLATVAYLPCWAGLAVAAMLLRSDREFPRLLPAALLLAAFSAEVGAATVLLGIALMMLPGMAGRTGFRSAIREERWMMLAAAGALGICVLVATARVSTMSEIFDRGSGLGGSWPRSLLASVPAFAAALPAVPGMPWWAGAAAKTALLFGLPAPDAEPRRRRRLFAWGLALLGGAWLSVLLALHQFGALCCSRHASLRQGMILLALLCFAALLPRKGRPVGSPRGREARLWLVPLVLAVLLCGRLPVVAGDLHRLPAFLRAREAEWRSGRSAGDAMMLRVGPGGRLFGGPDWKPGSLVRANGGEPGFGLDGIAAFFNKRRIEARPVP</sequence>